<evidence type="ECO:0000313" key="3">
    <source>
        <dbReference type="EMBL" id="MBS2964578.1"/>
    </source>
</evidence>
<dbReference type="AlphaFoldDB" id="A0A8J7WNI7"/>
<accession>A0A8J7WNI7</accession>
<comment type="caution">
    <text evidence="3">The sequence shown here is derived from an EMBL/GenBank/DDBJ whole genome shotgun (WGS) entry which is preliminary data.</text>
</comment>
<reference evidence="3" key="1">
    <citation type="submission" date="2021-04" db="EMBL/GenBank/DDBJ databases">
        <title>Genome based classification of Actinospica acidithermotolerans sp. nov., an actinobacterium isolated from an Indonesian hot spring.</title>
        <authorList>
            <person name="Kusuma A.B."/>
            <person name="Putra K.E."/>
            <person name="Nafisah S."/>
            <person name="Loh J."/>
            <person name="Nouioui I."/>
            <person name="Goodfellow M."/>
        </authorList>
    </citation>
    <scope>NUCLEOTIDE SEQUENCE</scope>
    <source>
        <strain evidence="3">DSM 45618</strain>
    </source>
</reference>
<feature type="compositionally biased region" description="Low complexity" evidence="1">
    <location>
        <begin position="1"/>
        <end position="24"/>
    </location>
</feature>
<evidence type="ECO:0000313" key="4">
    <source>
        <dbReference type="Proteomes" id="UP000677913"/>
    </source>
</evidence>
<feature type="transmembrane region" description="Helical" evidence="2">
    <location>
        <begin position="116"/>
        <end position="141"/>
    </location>
</feature>
<feature type="transmembrane region" description="Helical" evidence="2">
    <location>
        <begin position="153"/>
        <end position="172"/>
    </location>
</feature>
<dbReference type="RefSeq" id="WP_211468941.1">
    <property type="nucleotide sequence ID" value="NZ_JAGSXH010000054.1"/>
</dbReference>
<sequence>MENTTTQSGEESETEIVSAAAPESELAESELVESNEPEELADFDVADEDGEENTGSGFVSGAFGLTSLALALASLSGGWLGTVYGAREEYLVELKATSQNTQTSLNAFHSSWHAQAALGGIFALASLLIGAGVLASPALLLSGKTPAWARATALGGVILALIGLLLAILTWFNVIAPGLTAPPAAAG</sequence>
<gene>
    <name evidence="3" type="ORF">KGA66_16095</name>
</gene>
<dbReference type="EMBL" id="JAGSXH010000054">
    <property type="protein sequence ID" value="MBS2964578.1"/>
    <property type="molecule type" value="Genomic_DNA"/>
</dbReference>
<keyword evidence="2" id="KW-0812">Transmembrane</keyword>
<evidence type="ECO:0000256" key="1">
    <source>
        <dbReference type="SAM" id="MobiDB-lite"/>
    </source>
</evidence>
<dbReference type="Proteomes" id="UP000677913">
    <property type="component" value="Unassembled WGS sequence"/>
</dbReference>
<organism evidence="3 4">
    <name type="scientific">Actinocrinis puniceicyclus</name>
    <dbReference type="NCBI Taxonomy" id="977794"/>
    <lineage>
        <taxon>Bacteria</taxon>
        <taxon>Bacillati</taxon>
        <taxon>Actinomycetota</taxon>
        <taxon>Actinomycetes</taxon>
        <taxon>Catenulisporales</taxon>
        <taxon>Actinospicaceae</taxon>
        <taxon>Actinocrinis</taxon>
    </lineage>
</organism>
<proteinExistence type="predicted"/>
<evidence type="ECO:0000256" key="2">
    <source>
        <dbReference type="SAM" id="Phobius"/>
    </source>
</evidence>
<feature type="compositionally biased region" description="Acidic residues" evidence="1">
    <location>
        <begin position="25"/>
        <end position="42"/>
    </location>
</feature>
<keyword evidence="2" id="KW-1133">Transmembrane helix</keyword>
<name>A0A8J7WNI7_9ACTN</name>
<keyword evidence="2" id="KW-0472">Membrane</keyword>
<feature type="region of interest" description="Disordered" evidence="1">
    <location>
        <begin position="1"/>
        <end position="42"/>
    </location>
</feature>
<keyword evidence="4" id="KW-1185">Reference proteome</keyword>
<feature type="transmembrane region" description="Helical" evidence="2">
    <location>
        <begin position="58"/>
        <end position="80"/>
    </location>
</feature>
<protein>
    <submittedName>
        <fullName evidence="3">Uncharacterized protein</fullName>
    </submittedName>
</protein>